<dbReference type="AlphaFoldDB" id="A0ABC9WLL8"/>
<gene>
    <name evidence="1" type="ORF">GRJ2_001098700</name>
</gene>
<dbReference type="EMBL" id="BAAFJT010000003">
    <property type="protein sequence ID" value="GAB0186334.1"/>
    <property type="molecule type" value="Genomic_DNA"/>
</dbReference>
<proteinExistence type="predicted"/>
<evidence type="ECO:0000313" key="1">
    <source>
        <dbReference type="EMBL" id="GAB0186334.1"/>
    </source>
</evidence>
<comment type="caution">
    <text evidence="1">The sequence shown here is derived from an EMBL/GenBank/DDBJ whole genome shotgun (WGS) entry which is preliminary data.</text>
</comment>
<dbReference type="Proteomes" id="UP001623348">
    <property type="component" value="Unassembled WGS sequence"/>
</dbReference>
<evidence type="ECO:0000313" key="2">
    <source>
        <dbReference type="Proteomes" id="UP001623348"/>
    </source>
</evidence>
<accession>A0ABC9WLL8</accession>
<reference evidence="1 2" key="1">
    <citation type="submission" date="2024-06" db="EMBL/GenBank/DDBJ databases">
        <title>The draft genome of Grus japonensis, version 3.</title>
        <authorList>
            <person name="Nabeshima K."/>
            <person name="Suzuki S."/>
            <person name="Onuma M."/>
        </authorList>
    </citation>
    <scope>NUCLEOTIDE SEQUENCE [LARGE SCALE GENOMIC DNA]</scope>
    <source>
        <strain evidence="1 2">451A</strain>
    </source>
</reference>
<keyword evidence="2" id="KW-1185">Reference proteome</keyword>
<protein>
    <submittedName>
        <fullName evidence="1">Uncharacterized protein</fullName>
    </submittedName>
</protein>
<sequence>MSNDDVLPKWQGMESSACLMLNGHCECNSVKRPYDTAEESVIICTLQAKTVVSPILFSNDLSEYRDTLSRENDDATMKRYLPEQPPNYELQSIPEAVLDSAKILQSTKILISPKPVIPTRCNGYRGFL</sequence>
<name>A0ABC9WLL8_GRUJA</name>
<organism evidence="1 2">
    <name type="scientific">Grus japonensis</name>
    <name type="common">Japanese crane</name>
    <name type="synonym">Red-crowned crane</name>
    <dbReference type="NCBI Taxonomy" id="30415"/>
    <lineage>
        <taxon>Eukaryota</taxon>
        <taxon>Metazoa</taxon>
        <taxon>Chordata</taxon>
        <taxon>Craniata</taxon>
        <taxon>Vertebrata</taxon>
        <taxon>Euteleostomi</taxon>
        <taxon>Archelosauria</taxon>
        <taxon>Archosauria</taxon>
        <taxon>Dinosauria</taxon>
        <taxon>Saurischia</taxon>
        <taxon>Theropoda</taxon>
        <taxon>Coelurosauria</taxon>
        <taxon>Aves</taxon>
        <taxon>Neognathae</taxon>
        <taxon>Neoaves</taxon>
        <taxon>Gruiformes</taxon>
        <taxon>Gruidae</taxon>
        <taxon>Grus</taxon>
    </lineage>
</organism>